<accession>A0A6M0SD63</accession>
<dbReference type="Proteomes" id="UP000473574">
    <property type="component" value="Unassembled WGS sequence"/>
</dbReference>
<reference evidence="1 2" key="1">
    <citation type="journal article" date="2020" name="Microb. Ecol.">
        <title>Ecogenomics of the Marine Benthic Filamentous Cyanobacterium Adonisia.</title>
        <authorList>
            <person name="Walter J.M."/>
            <person name="Coutinho F.H."/>
            <person name="Leomil L."/>
            <person name="Hargreaves P.I."/>
            <person name="Campeao M.E."/>
            <person name="Vieira V.V."/>
            <person name="Silva B.S."/>
            <person name="Fistarol G.O."/>
            <person name="Salomon P.S."/>
            <person name="Sawabe T."/>
            <person name="Mino S."/>
            <person name="Hosokawa M."/>
            <person name="Miyashita H."/>
            <person name="Maruyama F."/>
            <person name="van Verk M.C."/>
            <person name="Dutilh B.E."/>
            <person name="Thompson C.C."/>
            <person name="Thompson F.L."/>
        </authorList>
    </citation>
    <scope>NUCLEOTIDE SEQUENCE [LARGE SCALE GENOMIC DNA]</scope>
    <source>
        <strain evidence="1 2">CCMR0082</strain>
    </source>
</reference>
<name>A0A6M0SD63_9CYAN</name>
<proteinExistence type="predicted"/>
<organism evidence="1 2">
    <name type="scientific">Adonisia turfae CCMR0082</name>
    <dbReference type="NCBI Taxonomy" id="2304604"/>
    <lineage>
        <taxon>Bacteria</taxon>
        <taxon>Bacillati</taxon>
        <taxon>Cyanobacteriota</taxon>
        <taxon>Adonisia</taxon>
        <taxon>Adonisia turfae</taxon>
    </lineage>
</organism>
<sequence length="202" mass="22937">MEKLNLVNTNPLELLGERIEQMKSSEGKVVIFYRSQHEILPILKAEKRAISSKNRLSVGDVIIFAETGNDTPQGKTGLIVIASVGYVEKLNSSEWLYSFSSKWGAFVAEPISLEDLLEDTEEPIEEAQGCISWTKLSNKVPVDKGIDILFKNPDKKTNAFWTGRIMHGDFYVVSHTERGFNYFFCGKPEDLPRNTEWVYLEV</sequence>
<dbReference type="RefSeq" id="WP_163666841.1">
    <property type="nucleotide sequence ID" value="NZ_QZCE01000002.1"/>
</dbReference>
<comment type="caution">
    <text evidence="1">The sequence shown here is derived from an EMBL/GenBank/DDBJ whole genome shotgun (WGS) entry which is preliminary data.</text>
</comment>
<gene>
    <name evidence="1" type="ORF">D0962_23120</name>
</gene>
<evidence type="ECO:0000313" key="1">
    <source>
        <dbReference type="EMBL" id="NEZ65612.1"/>
    </source>
</evidence>
<dbReference type="EMBL" id="QZCE01000002">
    <property type="protein sequence ID" value="NEZ65612.1"/>
    <property type="molecule type" value="Genomic_DNA"/>
</dbReference>
<protein>
    <submittedName>
        <fullName evidence="1">Uncharacterized protein</fullName>
    </submittedName>
</protein>
<dbReference type="AlphaFoldDB" id="A0A6M0SD63"/>
<evidence type="ECO:0000313" key="2">
    <source>
        <dbReference type="Proteomes" id="UP000473574"/>
    </source>
</evidence>